<keyword evidence="2" id="KW-1185">Reference proteome</keyword>
<accession>A0ACC2S4T2</accession>
<proteinExistence type="predicted"/>
<organism evidence="1 2">
    <name type="scientific">Entomophthora muscae</name>
    <dbReference type="NCBI Taxonomy" id="34485"/>
    <lineage>
        <taxon>Eukaryota</taxon>
        <taxon>Fungi</taxon>
        <taxon>Fungi incertae sedis</taxon>
        <taxon>Zoopagomycota</taxon>
        <taxon>Entomophthoromycotina</taxon>
        <taxon>Entomophthoromycetes</taxon>
        <taxon>Entomophthorales</taxon>
        <taxon>Entomophthoraceae</taxon>
        <taxon>Entomophthora</taxon>
    </lineage>
</organism>
<gene>
    <name evidence="1" type="ORF">DSO57_1025219</name>
</gene>
<name>A0ACC2S4T2_9FUNG</name>
<reference evidence="1" key="1">
    <citation type="submission" date="2022-04" db="EMBL/GenBank/DDBJ databases">
        <title>Genome of the entomopathogenic fungus Entomophthora muscae.</title>
        <authorList>
            <person name="Elya C."/>
            <person name="Lovett B.R."/>
            <person name="Lee E."/>
            <person name="Macias A.M."/>
            <person name="Hajek A.E."/>
            <person name="De Bivort B.L."/>
            <person name="Kasson M.T."/>
            <person name="De Fine Licht H.H."/>
            <person name="Stajich J.E."/>
        </authorList>
    </citation>
    <scope>NUCLEOTIDE SEQUENCE</scope>
    <source>
        <strain evidence="1">Berkeley</strain>
    </source>
</reference>
<dbReference type="Proteomes" id="UP001165960">
    <property type="component" value="Unassembled WGS sequence"/>
</dbReference>
<evidence type="ECO:0000313" key="2">
    <source>
        <dbReference type="Proteomes" id="UP001165960"/>
    </source>
</evidence>
<comment type="caution">
    <text evidence="1">The sequence shown here is derived from an EMBL/GenBank/DDBJ whole genome shotgun (WGS) entry which is preliminary data.</text>
</comment>
<dbReference type="EMBL" id="QTSX02005820">
    <property type="protein sequence ID" value="KAJ9057171.1"/>
    <property type="molecule type" value="Genomic_DNA"/>
</dbReference>
<sequence>MYLLNSVPLNKAKPPTDQSSPKLSYSKQFKRGKFPHLEGPLPFENFIRDHMVQGHPYKSMPKFYIKNSIKIYLNDLLGGSMRGHIQAIFETLDDKFKEIEVDHRWLPEYGYIDIGFPDSASRDTAAKLEFIYNEKQLRVDITRYAHQKAKWVTFNNLPIDKPSQWVKEASITGALYYGSVLECREEGNFKAQCMRPTTLHLLLEAAPIVKSRNSSLP</sequence>
<evidence type="ECO:0000313" key="1">
    <source>
        <dbReference type="EMBL" id="KAJ9057171.1"/>
    </source>
</evidence>
<protein>
    <submittedName>
        <fullName evidence="1">Uncharacterized protein</fullName>
    </submittedName>
</protein>